<proteinExistence type="predicted"/>
<dbReference type="EnsemblMetazoa" id="ASIC011921-RA">
    <property type="protein sequence ID" value="ASIC011921-PA"/>
    <property type="gene ID" value="ASIC011921"/>
</dbReference>
<gene>
    <name evidence="1" type="ORF">ZHAS_00011921</name>
</gene>
<evidence type="ECO:0000313" key="2">
    <source>
        <dbReference type="EnsemblMetazoa" id="ASIC011921-PA"/>
    </source>
</evidence>
<keyword evidence="3" id="KW-1185">Reference proteome</keyword>
<dbReference type="OrthoDB" id="160374at2759"/>
<dbReference type="Proteomes" id="UP000030765">
    <property type="component" value="Unassembled WGS sequence"/>
</dbReference>
<organism evidence="1">
    <name type="scientific">Anopheles sinensis</name>
    <name type="common">Mosquito</name>
    <dbReference type="NCBI Taxonomy" id="74873"/>
    <lineage>
        <taxon>Eukaryota</taxon>
        <taxon>Metazoa</taxon>
        <taxon>Ecdysozoa</taxon>
        <taxon>Arthropoda</taxon>
        <taxon>Hexapoda</taxon>
        <taxon>Insecta</taxon>
        <taxon>Pterygota</taxon>
        <taxon>Neoptera</taxon>
        <taxon>Endopterygota</taxon>
        <taxon>Diptera</taxon>
        <taxon>Nematocera</taxon>
        <taxon>Culicoidea</taxon>
        <taxon>Culicidae</taxon>
        <taxon>Anophelinae</taxon>
        <taxon>Anopheles</taxon>
    </lineage>
</organism>
<dbReference type="OMA" id="ICAINEY"/>
<sequence>MDVSREILQRLSNPERDFVQNLAYGAKLWKSPSFYYMSKYEVIFEYFLDGLSDFYETVSKETDGSFDERWQTVNDFLSLPCPPNALPNRCVIRLEQVLLALQDSDTKGRKQLLETFLILASDGKFRSVYKFDFMAYGKALWVVLQHYKKCIAKNRPKEEEEKTIDRIFDDLKIYLKSAGDNHKFQKAFEHFVAPLAEVVLLLERRGVNRREELLDSFKVVYFGDGKAGSYCRVTSKTKQLFMGCFDMDKFPSHVIALLIEGYLRSYRTQKIEVLLFLKYYLLHVFVDGSRSILGANDRILAMTKYVFTLLRKYFINIDQQFLADFNFNDIFTFKLNEFVTVCSSSGPLLRDLYKLICAINEYNPLILEKTIIGIILKTMFLRKDQETLKCYQEVLISTMKMYTKLNKNENFREELFMKLEEYLDENDLDQTIRELRNLPGVQNGKRKTELTDFDETPDKKMKLADGSSAEALPTTSNEDSIFLGFY</sequence>
<dbReference type="AlphaFoldDB" id="A0A084W1J3"/>
<evidence type="ECO:0000313" key="1">
    <source>
        <dbReference type="EMBL" id="KFB44087.1"/>
    </source>
</evidence>
<protein>
    <submittedName>
        <fullName evidence="1 2">Uncharacterized protein</fullName>
    </submittedName>
</protein>
<name>A0A084W1J3_ANOSI</name>
<dbReference type="EMBL" id="ATLV01019349">
    <property type="status" value="NOT_ANNOTATED_CDS"/>
    <property type="molecule type" value="Genomic_DNA"/>
</dbReference>
<reference evidence="2" key="2">
    <citation type="submission" date="2020-05" db="UniProtKB">
        <authorList>
            <consortium name="EnsemblMetazoa"/>
        </authorList>
    </citation>
    <scope>IDENTIFICATION</scope>
</reference>
<dbReference type="EMBL" id="KE525268">
    <property type="protein sequence ID" value="KFB44087.1"/>
    <property type="molecule type" value="Genomic_DNA"/>
</dbReference>
<accession>A0A084W1J3</accession>
<dbReference type="VEuPathDB" id="VectorBase:ASIC011921"/>
<dbReference type="VEuPathDB" id="VectorBase:ASIS007254"/>
<dbReference type="STRING" id="74873.A0A084W1J3"/>
<evidence type="ECO:0000313" key="3">
    <source>
        <dbReference type="Proteomes" id="UP000030765"/>
    </source>
</evidence>
<reference evidence="1 3" key="1">
    <citation type="journal article" date="2014" name="BMC Genomics">
        <title>Genome sequence of Anopheles sinensis provides insight into genetics basis of mosquito competence for malaria parasites.</title>
        <authorList>
            <person name="Zhou D."/>
            <person name="Zhang D."/>
            <person name="Ding G."/>
            <person name="Shi L."/>
            <person name="Hou Q."/>
            <person name="Ye Y."/>
            <person name="Xu Y."/>
            <person name="Zhou H."/>
            <person name="Xiong C."/>
            <person name="Li S."/>
            <person name="Yu J."/>
            <person name="Hong S."/>
            <person name="Yu X."/>
            <person name="Zou P."/>
            <person name="Chen C."/>
            <person name="Chang X."/>
            <person name="Wang W."/>
            <person name="Lv Y."/>
            <person name="Sun Y."/>
            <person name="Ma L."/>
            <person name="Shen B."/>
            <person name="Zhu C."/>
        </authorList>
    </citation>
    <scope>NUCLEOTIDE SEQUENCE [LARGE SCALE GENOMIC DNA]</scope>
</reference>